<sequence>MHKNREAGKRWGPWQEDIEEIAREGGLAAVLRPADEDHGRRGGGARYLLRRLRPLQWYYHLSRRGDGAVLYPSHHRAALGPRRREKKAGEVSGHPNQLGQLKPTIHMIKRG</sequence>
<evidence type="ECO:0000313" key="3">
    <source>
        <dbReference type="Proteomes" id="UP000287651"/>
    </source>
</evidence>
<accession>A0A426ZMA7</accession>
<dbReference type="EMBL" id="AMZH03005950">
    <property type="protein sequence ID" value="RRT65064.1"/>
    <property type="molecule type" value="Genomic_DNA"/>
</dbReference>
<name>A0A426ZMA7_ENSVE</name>
<protein>
    <submittedName>
        <fullName evidence="2">Uncharacterized protein</fullName>
    </submittedName>
</protein>
<comment type="caution">
    <text evidence="2">The sequence shown here is derived from an EMBL/GenBank/DDBJ whole genome shotgun (WGS) entry which is preliminary data.</text>
</comment>
<reference evidence="2 3" key="1">
    <citation type="journal article" date="2014" name="Agronomy (Basel)">
        <title>A Draft Genome Sequence for Ensete ventricosum, the Drought-Tolerant Tree Against Hunger.</title>
        <authorList>
            <person name="Harrison J."/>
            <person name="Moore K.A."/>
            <person name="Paszkiewicz K."/>
            <person name="Jones T."/>
            <person name="Grant M."/>
            <person name="Ambacheew D."/>
            <person name="Muzemil S."/>
            <person name="Studholme D.J."/>
        </authorList>
    </citation>
    <scope>NUCLEOTIDE SEQUENCE [LARGE SCALE GENOMIC DNA]</scope>
</reference>
<proteinExistence type="predicted"/>
<dbReference type="Proteomes" id="UP000287651">
    <property type="component" value="Unassembled WGS sequence"/>
</dbReference>
<organism evidence="2 3">
    <name type="scientific">Ensete ventricosum</name>
    <name type="common">Abyssinian banana</name>
    <name type="synonym">Musa ensete</name>
    <dbReference type="NCBI Taxonomy" id="4639"/>
    <lineage>
        <taxon>Eukaryota</taxon>
        <taxon>Viridiplantae</taxon>
        <taxon>Streptophyta</taxon>
        <taxon>Embryophyta</taxon>
        <taxon>Tracheophyta</taxon>
        <taxon>Spermatophyta</taxon>
        <taxon>Magnoliopsida</taxon>
        <taxon>Liliopsida</taxon>
        <taxon>Zingiberales</taxon>
        <taxon>Musaceae</taxon>
        <taxon>Ensete</taxon>
    </lineage>
</organism>
<dbReference type="AlphaFoldDB" id="A0A426ZMA7"/>
<feature type="region of interest" description="Disordered" evidence="1">
    <location>
        <begin position="77"/>
        <end position="111"/>
    </location>
</feature>
<evidence type="ECO:0000313" key="2">
    <source>
        <dbReference type="EMBL" id="RRT65064.1"/>
    </source>
</evidence>
<gene>
    <name evidence="2" type="ORF">B296_00027738</name>
</gene>
<evidence type="ECO:0000256" key="1">
    <source>
        <dbReference type="SAM" id="MobiDB-lite"/>
    </source>
</evidence>
<feature type="compositionally biased region" description="Basic residues" evidence="1">
    <location>
        <begin position="77"/>
        <end position="86"/>
    </location>
</feature>